<gene>
    <name evidence="1" type="ORF">UY3_11357</name>
</gene>
<organism evidence="1 2">
    <name type="scientific">Chelonia mydas</name>
    <name type="common">Green sea-turtle</name>
    <name type="synonym">Chelonia agassizi</name>
    <dbReference type="NCBI Taxonomy" id="8469"/>
    <lineage>
        <taxon>Eukaryota</taxon>
        <taxon>Metazoa</taxon>
        <taxon>Chordata</taxon>
        <taxon>Craniata</taxon>
        <taxon>Vertebrata</taxon>
        <taxon>Euteleostomi</taxon>
        <taxon>Archelosauria</taxon>
        <taxon>Testudinata</taxon>
        <taxon>Testudines</taxon>
        <taxon>Cryptodira</taxon>
        <taxon>Durocryptodira</taxon>
        <taxon>Americhelydia</taxon>
        <taxon>Chelonioidea</taxon>
        <taxon>Cheloniidae</taxon>
        <taxon>Chelonia</taxon>
    </lineage>
</organism>
<dbReference type="AlphaFoldDB" id="M7BHI1"/>
<accession>M7BHI1</accession>
<dbReference type="Proteomes" id="UP000031443">
    <property type="component" value="Unassembled WGS sequence"/>
</dbReference>
<keyword evidence="2" id="KW-1185">Reference proteome</keyword>
<evidence type="ECO:0000313" key="2">
    <source>
        <dbReference type="Proteomes" id="UP000031443"/>
    </source>
</evidence>
<reference evidence="2" key="1">
    <citation type="journal article" date="2013" name="Nat. Genet.">
        <title>The draft genomes of soft-shell turtle and green sea turtle yield insights into the development and evolution of the turtle-specific body plan.</title>
        <authorList>
            <person name="Wang Z."/>
            <person name="Pascual-Anaya J."/>
            <person name="Zadissa A."/>
            <person name="Li W."/>
            <person name="Niimura Y."/>
            <person name="Huang Z."/>
            <person name="Li C."/>
            <person name="White S."/>
            <person name="Xiong Z."/>
            <person name="Fang D."/>
            <person name="Wang B."/>
            <person name="Ming Y."/>
            <person name="Chen Y."/>
            <person name="Zheng Y."/>
            <person name="Kuraku S."/>
            <person name="Pignatelli M."/>
            <person name="Herrero J."/>
            <person name="Beal K."/>
            <person name="Nozawa M."/>
            <person name="Li Q."/>
            <person name="Wang J."/>
            <person name="Zhang H."/>
            <person name="Yu L."/>
            <person name="Shigenobu S."/>
            <person name="Wang J."/>
            <person name="Liu J."/>
            <person name="Flicek P."/>
            <person name="Searle S."/>
            <person name="Wang J."/>
            <person name="Kuratani S."/>
            <person name="Yin Y."/>
            <person name="Aken B."/>
            <person name="Zhang G."/>
            <person name="Irie N."/>
        </authorList>
    </citation>
    <scope>NUCLEOTIDE SEQUENCE [LARGE SCALE GENOMIC DNA]</scope>
</reference>
<name>M7BHI1_CHEMY</name>
<dbReference type="EMBL" id="KB545129">
    <property type="protein sequence ID" value="EMP31543.1"/>
    <property type="molecule type" value="Genomic_DNA"/>
</dbReference>
<proteinExistence type="predicted"/>
<evidence type="ECO:0000313" key="1">
    <source>
        <dbReference type="EMBL" id="EMP31543.1"/>
    </source>
</evidence>
<protein>
    <submittedName>
        <fullName evidence="1">Uncharacterized protein</fullName>
    </submittedName>
</protein>
<sequence>MEPAQITVAVMSTVNTMRVIQQYMQNQNLKKQLTPEVLVTVAKAQPNSGTKIAKQGRYFFKKDDFGYILNLPFLQHHLLKFYDLLKKEALPSSDPRPPPSLQMNTTNVCDKRPFTAEELKDSLGVCHSHGSLSLPGLIVILLL</sequence>